<dbReference type="SMART" id="SM00388">
    <property type="entry name" value="HisKA"/>
    <property type="match status" value="1"/>
</dbReference>
<dbReference type="InterPro" id="IPR004358">
    <property type="entry name" value="Sig_transdc_His_kin-like_C"/>
</dbReference>
<dbReference type="EC" id="2.7.13.3" evidence="2"/>
<organism evidence="7 8">
    <name type="scientific">Roseomonas genomospecies 6</name>
    <dbReference type="NCBI Taxonomy" id="214106"/>
    <lineage>
        <taxon>Bacteria</taxon>
        <taxon>Pseudomonadati</taxon>
        <taxon>Pseudomonadota</taxon>
        <taxon>Alphaproteobacteria</taxon>
        <taxon>Acetobacterales</taxon>
        <taxon>Roseomonadaceae</taxon>
        <taxon>Roseomonas</taxon>
    </lineage>
</organism>
<dbReference type="InterPro" id="IPR054327">
    <property type="entry name" value="His-kinase-like_sensor"/>
</dbReference>
<dbReference type="InterPro" id="IPR003661">
    <property type="entry name" value="HisK_dim/P_dom"/>
</dbReference>
<dbReference type="PANTHER" id="PTHR43065:SF49">
    <property type="entry name" value="HISTIDINE KINASE"/>
    <property type="match status" value="1"/>
</dbReference>
<dbReference type="InterPro" id="IPR003594">
    <property type="entry name" value="HATPase_dom"/>
</dbReference>
<dbReference type="Pfam" id="PF22588">
    <property type="entry name" value="dCache_1_like"/>
    <property type="match status" value="1"/>
</dbReference>
<dbReference type="GO" id="GO:0000155">
    <property type="term" value="F:phosphorelay sensor kinase activity"/>
    <property type="evidence" value="ECO:0007669"/>
    <property type="project" value="InterPro"/>
</dbReference>
<dbReference type="SUPFAM" id="SSF55874">
    <property type="entry name" value="ATPase domain of HSP90 chaperone/DNA topoisomerase II/histidine kinase"/>
    <property type="match status" value="1"/>
</dbReference>
<evidence type="ECO:0000313" key="8">
    <source>
        <dbReference type="Proteomes" id="UP000480854"/>
    </source>
</evidence>
<dbReference type="EMBL" id="QOKW01000012">
    <property type="protein sequence ID" value="KAA0679496.1"/>
    <property type="molecule type" value="Genomic_DNA"/>
</dbReference>
<evidence type="ECO:0000256" key="5">
    <source>
        <dbReference type="SAM" id="Phobius"/>
    </source>
</evidence>
<dbReference type="Gene3D" id="3.30.450.20">
    <property type="entry name" value="PAS domain"/>
    <property type="match status" value="2"/>
</dbReference>
<dbReference type="PROSITE" id="PS50109">
    <property type="entry name" value="HIS_KIN"/>
    <property type="match status" value="1"/>
</dbReference>
<evidence type="ECO:0000256" key="3">
    <source>
        <dbReference type="ARBA" id="ARBA00022553"/>
    </source>
</evidence>
<comment type="caution">
    <text evidence="7">The sequence shown here is derived from an EMBL/GenBank/DDBJ whole genome shotgun (WGS) entry which is preliminary data.</text>
</comment>
<dbReference type="CDD" id="cd00082">
    <property type="entry name" value="HisKA"/>
    <property type="match status" value="1"/>
</dbReference>
<keyword evidence="5" id="KW-0812">Transmembrane</keyword>
<reference evidence="7 8" key="1">
    <citation type="submission" date="2018-07" db="EMBL/GenBank/DDBJ databases">
        <title>Genome sequence of Azospirillum sp. ATCC 49961.</title>
        <authorList>
            <person name="Sant'Anna F.H."/>
            <person name="Baldani J.I."/>
            <person name="Zilli J.E."/>
            <person name="Reis V.M."/>
            <person name="Hartmann A."/>
            <person name="Cruz L."/>
            <person name="de Souza E.M."/>
            <person name="de Oliveira Pedrosa F."/>
            <person name="Passaglia L.M.P."/>
        </authorList>
    </citation>
    <scope>NUCLEOTIDE SEQUENCE [LARGE SCALE GENOMIC DNA]</scope>
    <source>
        <strain evidence="7 8">ATCC 49961</strain>
    </source>
</reference>
<dbReference type="InterPro" id="IPR005467">
    <property type="entry name" value="His_kinase_dom"/>
</dbReference>
<evidence type="ECO:0000313" key="7">
    <source>
        <dbReference type="EMBL" id="KAA0679496.1"/>
    </source>
</evidence>
<dbReference type="InterPro" id="IPR036097">
    <property type="entry name" value="HisK_dim/P_sf"/>
</dbReference>
<dbReference type="Pfam" id="PF02518">
    <property type="entry name" value="HATPase_c"/>
    <property type="match status" value="1"/>
</dbReference>
<keyword evidence="8" id="KW-1185">Reference proteome</keyword>
<evidence type="ECO:0000256" key="2">
    <source>
        <dbReference type="ARBA" id="ARBA00012438"/>
    </source>
</evidence>
<dbReference type="SMART" id="SM00387">
    <property type="entry name" value="HATPase_c"/>
    <property type="match status" value="1"/>
</dbReference>
<dbReference type="InterPro" id="IPR036890">
    <property type="entry name" value="HATPase_C_sf"/>
</dbReference>
<dbReference type="PANTHER" id="PTHR43065">
    <property type="entry name" value="SENSOR HISTIDINE KINASE"/>
    <property type="match status" value="1"/>
</dbReference>
<dbReference type="Pfam" id="PF00512">
    <property type="entry name" value="HisKA"/>
    <property type="match status" value="1"/>
</dbReference>
<dbReference type="CDD" id="cd12915">
    <property type="entry name" value="PDC2_DGC_like"/>
    <property type="match status" value="1"/>
</dbReference>
<feature type="transmembrane region" description="Helical" evidence="5">
    <location>
        <begin position="294"/>
        <end position="313"/>
    </location>
</feature>
<dbReference type="CDD" id="cd12914">
    <property type="entry name" value="PDC1_DGC_like"/>
    <property type="match status" value="1"/>
</dbReference>
<feature type="transmembrane region" description="Helical" evidence="5">
    <location>
        <begin position="13"/>
        <end position="38"/>
    </location>
</feature>
<dbReference type="RefSeq" id="WP_149469947.1">
    <property type="nucleotide sequence ID" value="NZ_QOKW01000012.1"/>
</dbReference>
<keyword evidence="5" id="KW-1133">Transmembrane helix</keyword>
<proteinExistence type="predicted"/>
<dbReference type="PRINTS" id="PR00344">
    <property type="entry name" value="BCTRLSENSOR"/>
</dbReference>
<name>A0A9W7NIB3_9PROT</name>
<feature type="region of interest" description="Disordered" evidence="4">
    <location>
        <begin position="563"/>
        <end position="586"/>
    </location>
</feature>
<dbReference type="Gene3D" id="3.30.565.10">
    <property type="entry name" value="Histidine kinase-like ATPase, C-terminal domain"/>
    <property type="match status" value="1"/>
</dbReference>
<gene>
    <name evidence="7" type="ORF">DS843_16285</name>
</gene>
<protein>
    <recommendedName>
        <fullName evidence="2">histidine kinase</fullName>
        <ecNumber evidence="2">2.7.13.3</ecNumber>
    </recommendedName>
</protein>
<accession>A0A9W7NIB3</accession>
<comment type="catalytic activity">
    <reaction evidence="1">
        <text>ATP + protein L-histidine = ADP + protein N-phospho-L-histidine.</text>
        <dbReference type="EC" id="2.7.13.3"/>
    </reaction>
</comment>
<evidence type="ECO:0000256" key="1">
    <source>
        <dbReference type="ARBA" id="ARBA00000085"/>
    </source>
</evidence>
<feature type="domain" description="Histidine kinase" evidence="6">
    <location>
        <begin position="341"/>
        <end position="560"/>
    </location>
</feature>
<sequence length="586" mass="63991">MIVDGLPVAARTLWIRGGLVAAAVMAVLAAAAAVWLWLDLARALAAGERSARSLVRVLEEQTARSFQAVDLTLTGIIDTLTLKHDFSEHDLAFADTLRERLRSLPHVRALFVIGADGFITQDTDHPKTPRVTLADRDYFIAHAKDPSASLLIGKPLISRSLDDWFVSVSRRIDQSNGSFGGIAVAAVEPRYFERFYQALGLEERDSIALFRHDGILIARFPQHDAVVGKDFSSLELFTVRLPGNAEGTYHAPSMIDRTPRVVSYRSVPEFPLVVAVTLNKDTLLAGWWRNVTATVAAGFLVAGLLALLVALWVRRRVEREQAVQQQIQAQKLEALGRMTGGVAHDFNNLMAVVSSCLMLVRRRVDTEEVKHLTETALGAVERGTKLTQQMLAFARRQDLTIVEADVNEMLASLQELLRNAAGRQVEVIFDLGSDVPLCRTDRTQFDTALLNLVVNARDAMPSGGTIRIATARCTEGDVRRTGTLKPVPHACVTIADTGQGMPPDVLRRALEPFFTTKGDKGTGLGLSQVYGFVRQNGGDMKVESEVGVGTTFHLLFPAVERGSIPASSRTKTPGDEDRSRASPTSA</sequence>
<evidence type="ECO:0000259" key="6">
    <source>
        <dbReference type="PROSITE" id="PS50109"/>
    </source>
</evidence>
<dbReference type="Proteomes" id="UP000480854">
    <property type="component" value="Unassembled WGS sequence"/>
</dbReference>
<keyword evidence="3" id="KW-0597">Phosphoprotein</keyword>
<keyword evidence="5" id="KW-0472">Membrane</keyword>
<dbReference type="Gene3D" id="1.10.287.130">
    <property type="match status" value="1"/>
</dbReference>
<dbReference type="OrthoDB" id="9796100at2"/>
<evidence type="ECO:0000256" key="4">
    <source>
        <dbReference type="SAM" id="MobiDB-lite"/>
    </source>
</evidence>
<dbReference type="AlphaFoldDB" id="A0A9W7NIB3"/>
<dbReference type="SUPFAM" id="SSF47384">
    <property type="entry name" value="Homodimeric domain of signal transducing histidine kinase"/>
    <property type="match status" value="1"/>
</dbReference>